<reference evidence="1" key="1">
    <citation type="submission" date="2021-05" db="EMBL/GenBank/DDBJ databases">
        <authorList>
            <person name="Scholz U."/>
            <person name="Mascher M."/>
            <person name="Fiebig A."/>
        </authorList>
    </citation>
    <scope>NUCLEOTIDE SEQUENCE [LARGE SCALE GENOMIC DNA]</scope>
</reference>
<organism evidence="1 2">
    <name type="scientific">Avena sativa</name>
    <name type="common">Oat</name>
    <dbReference type="NCBI Taxonomy" id="4498"/>
    <lineage>
        <taxon>Eukaryota</taxon>
        <taxon>Viridiplantae</taxon>
        <taxon>Streptophyta</taxon>
        <taxon>Embryophyta</taxon>
        <taxon>Tracheophyta</taxon>
        <taxon>Spermatophyta</taxon>
        <taxon>Magnoliopsida</taxon>
        <taxon>Liliopsida</taxon>
        <taxon>Poales</taxon>
        <taxon>Poaceae</taxon>
        <taxon>BOP clade</taxon>
        <taxon>Pooideae</taxon>
        <taxon>Poodae</taxon>
        <taxon>Poeae</taxon>
        <taxon>Poeae Chloroplast Group 1 (Aveneae type)</taxon>
        <taxon>Aveninae</taxon>
        <taxon>Avena</taxon>
    </lineage>
</organism>
<evidence type="ECO:0000313" key="1">
    <source>
        <dbReference type="EnsemblPlants" id="AVESA.00010b.r2.7AG1204100.1.CDS.1"/>
    </source>
</evidence>
<dbReference type="EnsemblPlants" id="AVESA.00010b.r2.7AG1204100.1">
    <property type="protein sequence ID" value="AVESA.00010b.r2.7AG1204100.1.CDS.1"/>
    <property type="gene ID" value="AVESA.00010b.r2.7AG1204100"/>
</dbReference>
<keyword evidence="2" id="KW-1185">Reference proteome</keyword>
<proteinExistence type="predicted"/>
<dbReference type="Proteomes" id="UP001732700">
    <property type="component" value="Chromosome 7A"/>
</dbReference>
<accession>A0ACD5ZTC7</accession>
<name>A0ACD5ZTC7_AVESA</name>
<evidence type="ECO:0000313" key="2">
    <source>
        <dbReference type="Proteomes" id="UP001732700"/>
    </source>
</evidence>
<protein>
    <submittedName>
        <fullName evidence="1">Uncharacterized protein</fullName>
    </submittedName>
</protein>
<sequence length="223" mass="26638">MDIEEPWKWHASFSARQDQQFKYAPSSNDWKMAEAIRSLLKIFFEAINVVSGSSYPTENRYFHEIWSVNFLLQRHAKNKNKVIASMVSKMQQKFDKYWKELYLANCIPVILDPRYKLEFIVFRIKQAFRDNAAEHLQKVDIVIKSLFKEYSHEMGDSLSDPLEEEFHVDEVEEDDNPLADWEAHLRVYKKQAASELDRYLSEELFPRKKDFDILGWWEMSSPK</sequence>
<reference evidence="1" key="2">
    <citation type="submission" date="2025-09" db="UniProtKB">
        <authorList>
            <consortium name="EnsemblPlants"/>
        </authorList>
    </citation>
    <scope>IDENTIFICATION</scope>
</reference>